<name>A0ABQ3UE01_STRHY</name>
<gene>
    <name evidence="3" type="ORF">TPA0910_82730</name>
</gene>
<protein>
    <submittedName>
        <fullName evidence="3">Cupin</fullName>
    </submittedName>
</protein>
<dbReference type="RefSeq" id="WP_236259646.1">
    <property type="nucleotide sequence ID" value="NZ_BNEK01000005.1"/>
</dbReference>
<dbReference type="EMBL" id="BNEK01000005">
    <property type="protein sequence ID" value="GHJ33840.1"/>
    <property type="molecule type" value="Genomic_DNA"/>
</dbReference>
<dbReference type="Pfam" id="PF13560">
    <property type="entry name" value="HTH_31"/>
    <property type="match status" value="1"/>
</dbReference>
<dbReference type="CDD" id="cd02209">
    <property type="entry name" value="cupin_XRE_C"/>
    <property type="match status" value="1"/>
</dbReference>
<dbReference type="SUPFAM" id="SSF47413">
    <property type="entry name" value="lambda repressor-like DNA-binding domains"/>
    <property type="match status" value="1"/>
</dbReference>
<dbReference type="CDD" id="cd00093">
    <property type="entry name" value="HTH_XRE"/>
    <property type="match status" value="1"/>
</dbReference>
<dbReference type="Gene3D" id="1.10.260.40">
    <property type="entry name" value="lambda repressor-like DNA-binding domains"/>
    <property type="match status" value="1"/>
</dbReference>
<accession>A0ABQ3UE01</accession>
<dbReference type="Proteomes" id="UP001054854">
    <property type="component" value="Unassembled WGS sequence"/>
</dbReference>
<dbReference type="InterPro" id="IPR050807">
    <property type="entry name" value="TransReg_Diox_bact_type"/>
</dbReference>
<dbReference type="Gene3D" id="2.60.120.10">
    <property type="entry name" value="Jelly Rolls"/>
    <property type="match status" value="1"/>
</dbReference>
<feature type="domain" description="HTH cro/C1-type" evidence="2">
    <location>
        <begin position="27"/>
        <end position="81"/>
    </location>
</feature>
<dbReference type="PROSITE" id="PS50943">
    <property type="entry name" value="HTH_CROC1"/>
    <property type="match status" value="1"/>
</dbReference>
<dbReference type="SMART" id="SM00530">
    <property type="entry name" value="HTH_XRE"/>
    <property type="match status" value="1"/>
</dbReference>
<evidence type="ECO:0000259" key="2">
    <source>
        <dbReference type="PROSITE" id="PS50943"/>
    </source>
</evidence>
<organism evidence="3 4">
    <name type="scientific">Streptomyces hygroscopicus</name>
    <dbReference type="NCBI Taxonomy" id="1912"/>
    <lineage>
        <taxon>Bacteria</taxon>
        <taxon>Bacillati</taxon>
        <taxon>Actinomycetota</taxon>
        <taxon>Actinomycetes</taxon>
        <taxon>Kitasatosporales</taxon>
        <taxon>Streptomycetaceae</taxon>
        <taxon>Streptomyces</taxon>
        <taxon>Streptomyces violaceusniger group</taxon>
    </lineage>
</organism>
<dbReference type="SUPFAM" id="SSF51182">
    <property type="entry name" value="RmlC-like cupins"/>
    <property type="match status" value="1"/>
</dbReference>
<dbReference type="InterPro" id="IPR011051">
    <property type="entry name" value="RmlC_Cupin_sf"/>
</dbReference>
<dbReference type="InterPro" id="IPR001387">
    <property type="entry name" value="Cro/C1-type_HTH"/>
</dbReference>
<evidence type="ECO:0000313" key="3">
    <source>
        <dbReference type="EMBL" id="GHJ33840.1"/>
    </source>
</evidence>
<dbReference type="InterPro" id="IPR010982">
    <property type="entry name" value="Lambda_DNA-bd_dom_sf"/>
</dbReference>
<keyword evidence="1" id="KW-0238">DNA-binding</keyword>
<dbReference type="PANTHER" id="PTHR46797">
    <property type="entry name" value="HTH-TYPE TRANSCRIPTIONAL REGULATOR"/>
    <property type="match status" value="1"/>
</dbReference>
<dbReference type="InterPro" id="IPR013096">
    <property type="entry name" value="Cupin_2"/>
</dbReference>
<evidence type="ECO:0000256" key="1">
    <source>
        <dbReference type="ARBA" id="ARBA00023125"/>
    </source>
</evidence>
<sequence>MTRAEPEGGSARGDSNRERLADLGTRIRDYRRMRRLTLRRVADAAGITESYLSQIERGTATGSVDVLSRIATALALSLSDLFSGEPPRHTALRRADRPEITSEGVRKYLFTRRPLRHLEVMEAVLDGGALIGDAQHVHGSSQELVIVLEGSVVCTVEGDRHQLDEGDSIEYTSSQPHSVENPGAERARILYVISPPSI</sequence>
<keyword evidence="4" id="KW-1185">Reference proteome</keyword>
<reference evidence="3" key="1">
    <citation type="submission" date="2024-05" db="EMBL/GenBank/DDBJ databases">
        <title>Whole genome shotgun sequence of Streptomyces hygroscopicus NBRC 113678.</title>
        <authorList>
            <person name="Komaki H."/>
            <person name="Tamura T."/>
        </authorList>
    </citation>
    <scope>NUCLEOTIDE SEQUENCE</scope>
    <source>
        <strain evidence="3">N11-34</strain>
    </source>
</reference>
<dbReference type="Pfam" id="PF07883">
    <property type="entry name" value="Cupin_2"/>
    <property type="match status" value="1"/>
</dbReference>
<proteinExistence type="predicted"/>
<dbReference type="InterPro" id="IPR014710">
    <property type="entry name" value="RmlC-like_jellyroll"/>
</dbReference>
<comment type="caution">
    <text evidence="3">The sequence shown here is derived from an EMBL/GenBank/DDBJ whole genome shotgun (WGS) entry which is preliminary data.</text>
</comment>
<evidence type="ECO:0000313" key="4">
    <source>
        <dbReference type="Proteomes" id="UP001054854"/>
    </source>
</evidence>
<dbReference type="PANTHER" id="PTHR46797:SF1">
    <property type="entry name" value="METHYLPHOSPHONATE SYNTHASE"/>
    <property type="match status" value="1"/>
</dbReference>